<protein>
    <submittedName>
        <fullName evidence="6">AsnC family transcriptional regulator</fullName>
    </submittedName>
</protein>
<dbReference type="PROSITE" id="PS50956">
    <property type="entry name" value="HTH_ASNC_2"/>
    <property type="match status" value="1"/>
</dbReference>
<dbReference type="InterPro" id="IPR036388">
    <property type="entry name" value="WH-like_DNA-bd_sf"/>
</dbReference>
<dbReference type="Proteomes" id="UP000028864">
    <property type="component" value="Unassembled WGS sequence"/>
</dbReference>
<dbReference type="InterPro" id="IPR000485">
    <property type="entry name" value="AsnC-type_HTH_dom"/>
</dbReference>
<dbReference type="Gene3D" id="3.30.70.920">
    <property type="match status" value="1"/>
</dbReference>
<feature type="domain" description="HTH asnC-type" evidence="5">
    <location>
        <begin position="11"/>
        <end position="72"/>
    </location>
</feature>
<dbReference type="InterPro" id="IPR011008">
    <property type="entry name" value="Dimeric_a/b-barrel"/>
</dbReference>
<evidence type="ECO:0000259" key="5">
    <source>
        <dbReference type="PROSITE" id="PS50956"/>
    </source>
</evidence>
<dbReference type="Pfam" id="PF01037">
    <property type="entry name" value="AsnC_trans_reg"/>
    <property type="match status" value="1"/>
</dbReference>
<proteinExistence type="predicted"/>
<dbReference type="Pfam" id="PF13404">
    <property type="entry name" value="HTH_AsnC-type"/>
    <property type="match status" value="1"/>
</dbReference>
<sequence>MIHCSEKGMLMDEVDERIIAELTDHARATFAEIGERVNLSAPAVKRRVDRMLDTGVIRGFTAVVDRQALGWTTEAYVQVYCHGTIAPAELRQAWVNIPEVVSAATVTGTADAILHVLARDMRHLEDALERIRASADIERSESIVVLSNLIDRGRS</sequence>
<dbReference type="SUPFAM" id="SSF46785">
    <property type="entry name" value="Winged helix' DNA-binding domain"/>
    <property type="match status" value="1"/>
</dbReference>
<dbReference type="PANTHER" id="PTHR30154">
    <property type="entry name" value="LEUCINE-RESPONSIVE REGULATORY PROTEIN"/>
    <property type="match status" value="1"/>
</dbReference>
<keyword evidence="2" id="KW-0238">DNA-binding</keyword>
<gene>
    <name evidence="6" type="ORF">BN1047_04801</name>
</gene>
<evidence type="ECO:0000256" key="2">
    <source>
        <dbReference type="ARBA" id="ARBA00023125"/>
    </source>
</evidence>
<dbReference type="SMART" id="SM00344">
    <property type="entry name" value="HTH_ASNC"/>
    <property type="match status" value="1"/>
</dbReference>
<keyword evidence="3" id="KW-0804">Transcription</keyword>
<dbReference type="GO" id="GO:0005829">
    <property type="term" value="C:cytosol"/>
    <property type="evidence" value="ECO:0007669"/>
    <property type="project" value="TreeGrafter"/>
</dbReference>
<dbReference type="PROSITE" id="PS00519">
    <property type="entry name" value="HTH_ASNC_1"/>
    <property type="match status" value="1"/>
</dbReference>
<dbReference type="InterPro" id="IPR019888">
    <property type="entry name" value="Tscrpt_reg_AsnC-like"/>
</dbReference>
<evidence type="ECO:0000256" key="1">
    <source>
        <dbReference type="ARBA" id="ARBA00023015"/>
    </source>
</evidence>
<dbReference type="AlphaFoldDB" id="A0AAV2WS41"/>
<dbReference type="SUPFAM" id="SSF54909">
    <property type="entry name" value="Dimeric alpha+beta barrel"/>
    <property type="match status" value="1"/>
</dbReference>
<evidence type="ECO:0000313" key="6">
    <source>
        <dbReference type="EMBL" id="CDQ46887.1"/>
    </source>
</evidence>
<dbReference type="InterPro" id="IPR019887">
    <property type="entry name" value="Tscrpt_reg_AsnC/Lrp_C"/>
</dbReference>
<dbReference type="GO" id="GO:0043565">
    <property type="term" value="F:sequence-specific DNA binding"/>
    <property type="evidence" value="ECO:0007669"/>
    <property type="project" value="InterPro"/>
</dbReference>
<dbReference type="Gene3D" id="1.10.10.10">
    <property type="entry name" value="Winged helix-like DNA-binding domain superfamily/Winged helix DNA-binding domain"/>
    <property type="match status" value="1"/>
</dbReference>
<name>A0AAV2WS41_MYCNE</name>
<dbReference type="GO" id="GO:0043200">
    <property type="term" value="P:response to amino acid"/>
    <property type="evidence" value="ECO:0007669"/>
    <property type="project" value="TreeGrafter"/>
</dbReference>
<feature type="coiled-coil region" evidence="4">
    <location>
        <begin position="114"/>
        <end position="141"/>
    </location>
</feature>
<organism evidence="6 7">
    <name type="scientific">Mycolicibacterium neoaurum</name>
    <name type="common">Mycobacterium neoaurum</name>
    <dbReference type="NCBI Taxonomy" id="1795"/>
    <lineage>
        <taxon>Bacteria</taxon>
        <taxon>Bacillati</taxon>
        <taxon>Actinomycetota</taxon>
        <taxon>Actinomycetes</taxon>
        <taxon>Mycobacteriales</taxon>
        <taxon>Mycobacteriaceae</taxon>
        <taxon>Mycolicibacterium</taxon>
    </lineage>
</organism>
<accession>A0AAV2WS41</accession>
<keyword evidence="4" id="KW-0175">Coiled coil</keyword>
<dbReference type="InterPro" id="IPR019885">
    <property type="entry name" value="Tscrpt_reg_HTH_AsnC-type_CS"/>
</dbReference>
<dbReference type="InterPro" id="IPR036390">
    <property type="entry name" value="WH_DNA-bd_sf"/>
</dbReference>
<keyword evidence="1" id="KW-0805">Transcription regulation</keyword>
<dbReference type="PANTHER" id="PTHR30154:SF45">
    <property type="entry name" value="TRANSCRIPTIONAL REGULATORY PROTEIN (PROBABLY ASNC-FAMILY)-RELATED"/>
    <property type="match status" value="1"/>
</dbReference>
<reference evidence="6" key="2">
    <citation type="submission" date="2015-09" db="EMBL/GenBank/DDBJ databases">
        <title>Draft genome sequence of Mycobacterium neoaurum DSM 44074.</title>
        <authorList>
            <person name="Croce O."/>
            <person name="Robert C."/>
            <person name="Raoult D."/>
            <person name="Drancourt M."/>
        </authorList>
    </citation>
    <scope>NUCLEOTIDE SEQUENCE</scope>
    <source>
        <strain evidence="6">DSM 44074</strain>
    </source>
</reference>
<dbReference type="EMBL" id="LK021342">
    <property type="protein sequence ID" value="CDQ46887.1"/>
    <property type="molecule type" value="Genomic_DNA"/>
</dbReference>
<reference evidence="6" key="1">
    <citation type="submission" date="2014-05" db="EMBL/GenBank/DDBJ databases">
        <authorList>
            <person name="Urmite Genomes"/>
        </authorList>
    </citation>
    <scope>NUCLEOTIDE SEQUENCE</scope>
    <source>
        <strain evidence="6">DSM 44074</strain>
    </source>
</reference>
<evidence type="ECO:0000256" key="4">
    <source>
        <dbReference type="SAM" id="Coils"/>
    </source>
</evidence>
<dbReference type="PRINTS" id="PR00033">
    <property type="entry name" value="HTHASNC"/>
</dbReference>
<evidence type="ECO:0000256" key="3">
    <source>
        <dbReference type="ARBA" id="ARBA00023163"/>
    </source>
</evidence>
<evidence type="ECO:0000313" key="7">
    <source>
        <dbReference type="Proteomes" id="UP000028864"/>
    </source>
</evidence>